<name>A0A6A5HFP1_CAERE</name>
<dbReference type="GeneID" id="9822148"/>
<feature type="domain" description="RPGR-interacting protein 1 first C2" evidence="8">
    <location>
        <begin position="513"/>
        <end position="629"/>
    </location>
</feature>
<comment type="subcellular location">
    <subcellularLocation>
        <location evidence="1">Cell projection</location>
        <location evidence="1">Cilium</location>
    </subcellularLocation>
</comment>
<evidence type="ECO:0000256" key="1">
    <source>
        <dbReference type="ARBA" id="ARBA00004138"/>
    </source>
</evidence>
<dbReference type="InterPro" id="IPR021656">
    <property type="entry name" value="C2-C2_1"/>
</dbReference>
<dbReference type="Pfam" id="PF11618">
    <property type="entry name" value="C2-C2_1"/>
    <property type="match status" value="1"/>
</dbReference>
<feature type="compositionally biased region" description="Basic and acidic residues" evidence="7">
    <location>
        <begin position="1025"/>
        <end position="1037"/>
    </location>
</feature>
<dbReference type="EMBL" id="WUAV01000002">
    <property type="protein sequence ID" value="KAF1765516.1"/>
    <property type="molecule type" value="Genomic_DNA"/>
</dbReference>
<protein>
    <recommendedName>
        <fullName evidence="8">RPGR-interacting protein 1 first C2 domain-containing protein</fullName>
    </recommendedName>
</protein>
<proteinExistence type="inferred from homology"/>
<evidence type="ECO:0000256" key="7">
    <source>
        <dbReference type="SAM" id="MobiDB-lite"/>
    </source>
</evidence>
<comment type="caution">
    <text evidence="9">The sequence shown here is derived from an EMBL/GenBank/DDBJ whole genome shotgun (WGS) entry which is preliminary data.</text>
</comment>
<accession>A0A6A5HFP1</accession>
<feature type="compositionally biased region" description="Acidic residues" evidence="7">
    <location>
        <begin position="161"/>
        <end position="175"/>
    </location>
</feature>
<feature type="compositionally biased region" description="Acidic residues" evidence="7">
    <location>
        <begin position="1009"/>
        <end position="1023"/>
    </location>
</feature>
<evidence type="ECO:0000256" key="3">
    <source>
        <dbReference type="ARBA" id="ARBA00023054"/>
    </source>
</evidence>
<dbReference type="RefSeq" id="XP_053589394.1">
    <property type="nucleotide sequence ID" value="XM_053725200.1"/>
</dbReference>
<dbReference type="InterPro" id="IPR035892">
    <property type="entry name" value="C2_domain_sf"/>
</dbReference>
<feature type="compositionally biased region" description="Basic and acidic residues" evidence="7">
    <location>
        <begin position="942"/>
        <end position="954"/>
    </location>
</feature>
<dbReference type="SUPFAM" id="SSF49562">
    <property type="entry name" value="C2 domain (Calcium/lipid-binding domain, CaLB)"/>
    <property type="match status" value="1"/>
</dbReference>
<gene>
    <name evidence="9" type="ORF">GCK72_005468</name>
</gene>
<dbReference type="PANTHER" id="PTHR14240:SF1">
    <property type="entry name" value="PROTEIN FANTOM-RELATED"/>
    <property type="match status" value="1"/>
</dbReference>
<dbReference type="GO" id="GO:1905515">
    <property type="term" value="P:non-motile cilium assembly"/>
    <property type="evidence" value="ECO:0007669"/>
    <property type="project" value="TreeGrafter"/>
</dbReference>
<feature type="region of interest" description="Disordered" evidence="7">
    <location>
        <begin position="801"/>
        <end position="1125"/>
    </location>
</feature>
<dbReference type="InterPro" id="IPR031139">
    <property type="entry name" value="RPGRIP1_fam"/>
</dbReference>
<dbReference type="GO" id="GO:0035869">
    <property type="term" value="C:ciliary transition zone"/>
    <property type="evidence" value="ECO:0007669"/>
    <property type="project" value="TreeGrafter"/>
</dbReference>
<feature type="region of interest" description="Disordered" evidence="7">
    <location>
        <begin position="313"/>
        <end position="357"/>
    </location>
</feature>
<evidence type="ECO:0000256" key="2">
    <source>
        <dbReference type="ARBA" id="ARBA00006042"/>
    </source>
</evidence>
<evidence type="ECO:0000313" key="10">
    <source>
        <dbReference type="Proteomes" id="UP000483820"/>
    </source>
</evidence>
<dbReference type="PANTHER" id="PTHR14240">
    <property type="entry name" value="RETINITIS PIGMENTOSA GTPASE REGULATOR-INTERACTING PROTEIN"/>
    <property type="match status" value="1"/>
</dbReference>
<evidence type="ECO:0000256" key="6">
    <source>
        <dbReference type="SAM" id="Coils"/>
    </source>
</evidence>
<keyword evidence="5" id="KW-0966">Cell projection</keyword>
<feature type="compositionally biased region" description="Low complexity" evidence="7">
    <location>
        <begin position="139"/>
        <end position="160"/>
    </location>
</feature>
<sequence length="1283" mass="145402">MIQFTNYLLSESESIAGNGKKDSLLWVEDSAWWVDSETLHVGGLDSVSDTTGGRVDHLDVVGVLVVIRSVEDDLGVGLGLDVSWWDGLSHVGWKSDADKLQLASDEKLTIVRLNRSLKNKNEEIAELKYTIEKLKQRQSSNHSAPPSRQSSSSKASSNNNNDDEEKDSELEEMSDVTESGRSTPIIEEKKPRRGSNGHRNTSSVSHPPPRIPDQNEKVLMDKLKIAENDLSMLQEECELLKKANERLIQQSLSKSTEYGARESIEEKKKIVELEENLKETEKRIRESEHRRREDQKKFEAMRMHYKTKYEAVKAEKKQLSSSSTVTAPPVKKVEEDDGHDSPPPMIYEPVRKRPSQSEISRLRRADDDLLQKLYKEVADILQSHDVGIAEMSNLGPGENNLSRWQKLYSELYEELEKVRNMLVVQYDINQKQTKEIQLLKDELERLKTVSADILSKSKEEIEEKQKKIYMLEEQIRVIAYSGQQPVKLLSNQINIPTPKINTNLFVKLVNVKPSPSLTSKFFFSMEFFDFQLETTPILDPKEQNMEFTTVYDVLVSNLLIHYLQTNGIVIEMYRPASDCYKLLAAATISLIPLFEDNVLQKFCSEIVMKSVESGVDMCTLRYEIEVSQPISDSFKKFKKSETARNMLPLKLENGDEDENNFEPLTIMVNRVIGLDSLGRDSSAEFCVVYELLSFSPYFTDFSSNSEIRSKRDCFIPKNEIARNLFSTSSISFFLIENIPKQDGVIATLHLPLHPLCKLGGSIKGTFSMLDADGHSTSVSLDLCLIWKHEIPSFFLKPEPNTIIDPESSKKDTPILPQPVRRTSKQFDVTPVSDNEPILREDVPVPPKALSPKQESPKRKDSSSSSDTSFSSSSKDLFSPPKTTPLAFDYELPTVSSPPVVEREEEDRIVFDEDDEIESVSAVSTTRDHEAPTFPDDPTPPLHDVRLEENEEKPKSPSPIQTEMPQHPKRNSIQPEEAPQPEPTVDVQNTPHPEEVESRESTPTTQKSVEEEEIVEPEPNEPEPENNNRKELKTEELKSLLGILPPIAKPRNIPVAPLSLNEEPTPSRPGNSTKGIVFNDPIHSSFPTSDSSATSSPRQKPPVPLPDYEGHSLIRVPKPLSPTDKDVLEPNMKVTIQLESFELIPGSSMTSWTREDTRICVDWLFLNISNEQSKSPVFHFPRRPQERVDIDFSKEYTLTRGQVQLLKQWIQLSIKLEFAIIKVSPGEEEELGFGSLILSPSNSNFRSFVIEVYDQSPMTMAQAELTVTIQFSRALLEQLNKNEM</sequence>
<keyword evidence="4" id="KW-0969">Cilium</keyword>
<reference evidence="9 10" key="1">
    <citation type="submission" date="2019-12" db="EMBL/GenBank/DDBJ databases">
        <title>Chromosome-level assembly of the Caenorhabditis remanei genome.</title>
        <authorList>
            <person name="Teterina A.A."/>
            <person name="Willis J.H."/>
            <person name="Phillips P.C."/>
        </authorList>
    </citation>
    <scope>NUCLEOTIDE SEQUENCE [LARGE SCALE GENOMIC DNA]</scope>
    <source>
        <strain evidence="9 10">PX506</strain>
        <tissue evidence="9">Whole organism</tissue>
    </source>
</reference>
<dbReference type="Proteomes" id="UP000483820">
    <property type="component" value="Chromosome II"/>
</dbReference>
<feature type="region of interest" description="Disordered" evidence="7">
    <location>
        <begin position="135"/>
        <end position="215"/>
    </location>
</feature>
<evidence type="ECO:0000313" key="9">
    <source>
        <dbReference type="EMBL" id="KAF1765516.1"/>
    </source>
</evidence>
<evidence type="ECO:0000256" key="4">
    <source>
        <dbReference type="ARBA" id="ARBA00023069"/>
    </source>
</evidence>
<dbReference type="GO" id="GO:0005856">
    <property type="term" value="C:cytoskeleton"/>
    <property type="evidence" value="ECO:0007669"/>
    <property type="project" value="UniProtKB-ARBA"/>
</dbReference>
<comment type="similarity">
    <text evidence="2">Belongs to the RPGRIP1 family.</text>
</comment>
<evidence type="ECO:0000259" key="8">
    <source>
        <dbReference type="Pfam" id="PF11618"/>
    </source>
</evidence>
<dbReference type="KEGG" id="crq:GCK72_005468"/>
<evidence type="ECO:0000256" key="5">
    <source>
        <dbReference type="ARBA" id="ARBA00023273"/>
    </source>
</evidence>
<feature type="coiled-coil region" evidence="6">
    <location>
        <begin position="401"/>
        <end position="474"/>
    </location>
</feature>
<dbReference type="CTD" id="9822148"/>
<keyword evidence="3 6" id="KW-0175">Coiled coil</keyword>
<feature type="compositionally biased region" description="Low complexity" evidence="7">
    <location>
        <begin position="862"/>
        <end position="880"/>
    </location>
</feature>
<feature type="compositionally biased region" description="Low complexity" evidence="7">
    <location>
        <begin position="1083"/>
        <end position="1096"/>
    </location>
</feature>
<feature type="coiled-coil region" evidence="6">
    <location>
        <begin position="216"/>
        <end position="297"/>
    </location>
</feature>
<feature type="compositionally biased region" description="Polar residues" evidence="7">
    <location>
        <begin position="1061"/>
        <end position="1073"/>
    </location>
</feature>
<dbReference type="Gene3D" id="2.60.40.150">
    <property type="entry name" value="C2 domain"/>
    <property type="match status" value="1"/>
</dbReference>
<organism evidence="9 10">
    <name type="scientific">Caenorhabditis remanei</name>
    <name type="common">Caenorhabditis vulgaris</name>
    <dbReference type="NCBI Taxonomy" id="31234"/>
    <lineage>
        <taxon>Eukaryota</taxon>
        <taxon>Metazoa</taxon>
        <taxon>Ecdysozoa</taxon>
        <taxon>Nematoda</taxon>
        <taxon>Chromadorea</taxon>
        <taxon>Rhabditida</taxon>
        <taxon>Rhabditina</taxon>
        <taxon>Rhabditomorpha</taxon>
        <taxon>Rhabditoidea</taxon>
        <taxon>Rhabditidae</taxon>
        <taxon>Peloderinae</taxon>
        <taxon>Caenorhabditis</taxon>
    </lineage>
</organism>